<evidence type="ECO:0000256" key="2">
    <source>
        <dbReference type="ARBA" id="ARBA00023015"/>
    </source>
</evidence>
<dbReference type="PANTHER" id="PTHR30126">
    <property type="entry name" value="HTH-TYPE TRANSCRIPTIONAL REGULATOR"/>
    <property type="match status" value="1"/>
</dbReference>
<dbReference type="RefSeq" id="WP_184654534.1">
    <property type="nucleotide sequence ID" value="NZ_JACHBU010000003.1"/>
</dbReference>
<name>A0A7X0MSW1_9HYPH</name>
<proteinExistence type="inferred from homology"/>
<dbReference type="InterPro" id="IPR005119">
    <property type="entry name" value="LysR_subst-bd"/>
</dbReference>
<evidence type="ECO:0000256" key="3">
    <source>
        <dbReference type="ARBA" id="ARBA00023125"/>
    </source>
</evidence>
<dbReference type="SUPFAM" id="SSF53850">
    <property type="entry name" value="Periplasmic binding protein-like II"/>
    <property type="match status" value="1"/>
</dbReference>
<dbReference type="Gene3D" id="3.40.190.10">
    <property type="entry name" value="Periplasmic binding protein-like II"/>
    <property type="match status" value="2"/>
</dbReference>
<evidence type="ECO:0000313" key="7">
    <source>
        <dbReference type="Proteomes" id="UP000585437"/>
    </source>
</evidence>
<dbReference type="Proteomes" id="UP000585437">
    <property type="component" value="Unassembled WGS sequence"/>
</dbReference>
<dbReference type="GO" id="GO:0003700">
    <property type="term" value="F:DNA-binding transcription factor activity"/>
    <property type="evidence" value="ECO:0007669"/>
    <property type="project" value="InterPro"/>
</dbReference>
<accession>A0A7X0MSW1</accession>
<keyword evidence="4" id="KW-0804">Transcription</keyword>
<feature type="domain" description="HTH lysR-type" evidence="5">
    <location>
        <begin position="96"/>
        <end position="153"/>
    </location>
</feature>
<gene>
    <name evidence="6" type="ORF">F4695_001974</name>
</gene>
<keyword evidence="3" id="KW-0238">DNA-binding</keyword>
<protein>
    <submittedName>
        <fullName evidence="6">LysR family nitrogen assimilation transcriptional regulator</fullName>
    </submittedName>
</protein>
<dbReference type="InterPro" id="IPR036390">
    <property type="entry name" value="WH_DNA-bd_sf"/>
</dbReference>
<dbReference type="Pfam" id="PF03466">
    <property type="entry name" value="LysR_substrate"/>
    <property type="match status" value="1"/>
</dbReference>
<evidence type="ECO:0000313" key="6">
    <source>
        <dbReference type="EMBL" id="MBB6508625.1"/>
    </source>
</evidence>
<dbReference type="Gene3D" id="1.10.10.10">
    <property type="entry name" value="Winged helix-like DNA-binding domain superfamily/Winged helix DNA-binding domain"/>
    <property type="match status" value="2"/>
</dbReference>
<reference evidence="6 7" key="1">
    <citation type="submission" date="2020-08" db="EMBL/GenBank/DDBJ databases">
        <title>The Agave Microbiome: Exploring the role of microbial communities in plant adaptations to desert environments.</title>
        <authorList>
            <person name="Partida-Martinez L.P."/>
        </authorList>
    </citation>
    <scope>NUCLEOTIDE SEQUENCE [LARGE SCALE GENOMIC DNA]</scope>
    <source>
        <strain evidence="6 7">AS3.12</strain>
    </source>
</reference>
<dbReference type="PROSITE" id="PS50931">
    <property type="entry name" value="HTH_LYSR"/>
    <property type="match status" value="2"/>
</dbReference>
<dbReference type="InterPro" id="IPR036388">
    <property type="entry name" value="WH-like_DNA-bd_sf"/>
</dbReference>
<organism evidence="6 7">
    <name type="scientific">Rhizobium soli</name>
    <dbReference type="NCBI Taxonomy" id="424798"/>
    <lineage>
        <taxon>Bacteria</taxon>
        <taxon>Pseudomonadati</taxon>
        <taxon>Pseudomonadota</taxon>
        <taxon>Alphaproteobacteria</taxon>
        <taxon>Hyphomicrobiales</taxon>
        <taxon>Rhizobiaceae</taxon>
        <taxon>Rhizobium/Agrobacterium group</taxon>
        <taxon>Rhizobium</taxon>
    </lineage>
</organism>
<keyword evidence="2" id="KW-0805">Transcription regulation</keyword>
<dbReference type="PANTHER" id="PTHR30126:SF39">
    <property type="entry name" value="HTH-TYPE TRANSCRIPTIONAL REGULATOR CYSL"/>
    <property type="match status" value="1"/>
</dbReference>
<dbReference type="Pfam" id="PF00126">
    <property type="entry name" value="HTH_1"/>
    <property type="match status" value="1"/>
</dbReference>
<dbReference type="InterPro" id="IPR000847">
    <property type="entry name" value="LysR_HTH_N"/>
</dbReference>
<dbReference type="SUPFAM" id="SSF46785">
    <property type="entry name" value="Winged helix' DNA-binding domain"/>
    <property type="match status" value="1"/>
</dbReference>
<dbReference type="PRINTS" id="PR00039">
    <property type="entry name" value="HTHLYSR"/>
</dbReference>
<evidence type="ECO:0000259" key="5">
    <source>
        <dbReference type="PROSITE" id="PS50931"/>
    </source>
</evidence>
<comment type="similarity">
    <text evidence="1">Belongs to the LysR transcriptional regulatory family.</text>
</comment>
<comment type="caution">
    <text evidence="6">The sequence shown here is derived from an EMBL/GenBank/DDBJ whole genome shotgun (WGS) entry which is preliminary data.</text>
</comment>
<dbReference type="EMBL" id="JACHBU010000003">
    <property type="protein sequence ID" value="MBB6508625.1"/>
    <property type="molecule type" value="Genomic_DNA"/>
</dbReference>
<feature type="domain" description="HTH lysR-type" evidence="5">
    <location>
        <begin position="1"/>
        <end position="58"/>
    </location>
</feature>
<evidence type="ECO:0000256" key="1">
    <source>
        <dbReference type="ARBA" id="ARBA00009437"/>
    </source>
</evidence>
<keyword evidence="7" id="KW-1185">Reference proteome</keyword>
<dbReference type="AlphaFoldDB" id="A0A7X0MSW1"/>
<evidence type="ECO:0000256" key="4">
    <source>
        <dbReference type="ARBA" id="ARBA00023163"/>
    </source>
</evidence>
<sequence length="404" mass="43471">MDLASLLIAHHVLALCGIRETAKNLDRPVSSVSAALARLQFHIATPLTTTSGNRIQPTLEGVRIGRDLQRAAILVGELSGLGDKEGSPEDGARLSVPLLALQRFLVVGRSGSIRRAAQEIGIGQPQLTRQIRSLERDLGLPLLDRAAAGAVPNADGHRVIALGEELEAIWLKISDHAGDRFRRAASTTRVGSVTPLGRESLIARILAKLAADWPKHMPRRPLYISSTNAEELLSGITDRTYDLVLVDTLDMPPGVEHRVISRSGLAMVGAADVIADQRGDLRQLLLRHPMALPSLKSGLRQKFGTLTEDILTADERAGLTFVEIDSIPVIANLVSDHGYIALLPLWAIPQPDERMAAIALPEAYDMHLSLAWKKGAAAETIARTAEHILGSMAFPVTGRNPPAA</sequence>
<dbReference type="GO" id="GO:0000976">
    <property type="term" value="F:transcription cis-regulatory region binding"/>
    <property type="evidence" value="ECO:0007669"/>
    <property type="project" value="TreeGrafter"/>
</dbReference>